<sequence length="112" mass="11724">MWIMVAGPYRSGGADAATRAARLAEMNRAALALFRMGHVPVIGVNMALPVIAAAEGDAYDEVMMPLSLALAERCDAVLRIGGPSAGADAELARFRDAGKPVFRSVEDVPPCP</sequence>
<dbReference type="EMBL" id="JAHYBZ010000006">
    <property type="protein sequence ID" value="MBW6399642.1"/>
    <property type="molecule type" value="Genomic_DNA"/>
</dbReference>
<name>A0ABS7ABF9_9PROT</name>
<dbReference type="Pfam" id="PF09152">
    <property type="entry name" value="DUF1937"/>
    <property type="match status" value="1"/>
</dbReference>
<dbReference type="SUPFAM" id="SSF52309">
    <property type="entry name" value="N-(deoxy)ribosyltransferase-like"/>
    <property type="match status" value="1"/>
</dbReference>
<reference evidence="2 3" key="1">
    <citation type="submission" date="2021-07" db="EMBL/GenBank/DDBJ databases">
        <authorList>
            <person name="So Y."/>
        </authorList>
    </citation>
    <scope>NUCLEOTIDE SEQUENCE [LARGE SCALE GENOMIC DNA]</scope>
    <source>
        <strain evidence="2 3">HJA6</strain>
    </source>
</reference>
<dbReference type="RefSeq" id="WP_219764250.1">
    <property type="nucleotide sequence ID" value="NZ_JAHYBZ010000006.1"/>
</dbReference>
<proteinExistence type="predicted"/>
<evidence type="ECO:0000313" key="3">
    <source>
        <dbReference type="Proteomes" id="UP001196565"/>
    </source>
</evidence>
<comment type="caution">
    <text evidence="2">The sequence shown here is derived from an EMBL/GenBank/DDBJ whole genome shotgun (WGS) entry which is preliminary data.</text>
</comment>
<dbReference type="InterPro" id="IPR015235">
    <property type="entry name" value="DUF1937"/>
</dbReference>
<organism evidence="2 3">
    <name type="scientific">Roseomonas alba</name>
    <dbReference type="NCBI Taxonomy" id="2846776"/>
    <lineage>
        <taxon>Bacteria</taxon>
        <taxon>Pseudomonadati</taxon>
        <taxon>Pseudomonadota</taxon>
        <taxon>Alphaproteobacteria</taxon>
        <taxon>Acetobacterales</taxon>
        <taxon>Roseomonadaceae</taxon>
        <taxon>Roseomonas</taxon>
    </lineage>
</organism>
<dbReference type="Gene3D" id="3.40.50.10400">
    <property type="entry name" value="Hypothetical protein PA1492"/>
    <property type="match status" value="1"/>
</dbReference>
<protein>
    <submittedName>
        <fullName evidence="2">DUF1937 family protein</fullName>
    </submittedName>
</protein>
<accession>A0ABS7ABF9</accession>
<evidence type="ECO:0000259" key="1">
    <source>
        <dbReference type="Pfam" id="PF09152"/>
    </source>
</evidence>
<gene>
    <name evidence="2" type="ORF">KPL78_17415</name>
</gene>
<dbReference type="Proteomes" id="UP001196565">
    <property type="component" value="Unassembled WGS sequence"/>
</dbReference>
<keyword evidence="3" id="KW-1185">Reference proteome</keyword>
<evidence type="ECO:0000313" key="2">
    <source>
        <dbReference type="EMBL" id="MBW6399642.1"/>
    </source>
</evidence>
<feature type="domain" description="DUF1937" evidence="1">
    <location>
        <begin position="3"/>
        <end position="102"/>
    </location>
</feature>